<sequence length="428" mass="46452">MRHGPVLSGTLGAVVLAPLVAAVGPAAAGAPAHPPAALERAGSSERAASKGARTVEYRGARIPVPAGWEVHRLDRDPTRCVRLDRPAIYLGRPGAQPDCPARLIGGAETMRIGPLGGASPSAQRRRAPVRADRLATQVVRPDDDHSFRLDLPEAGVSIDASYGADPAALQSAIRGMRLSSSWRPEASSERRTGPVRVETKLRKWATGKGFDTCAAPSLTTMAAWRRTYGISNIYIGGAARGCYQPNLTSTWVRSVRRMGYRLIPTYVGLQAPCTKFRSRFTTKNAATEGRKAAADAVSRARALGIPRKKPIYFDIEAYDSRKTKCRQAVLTFLHSWSTGLKARHYVSGVYSSAGAAVRDLGWATGITKPKSIWFAHWDGKARTIGSPYLPDSWWQPHKRIKQYKGGHNEKHGGITLNVDSNIVDGRVY</sequence>
<feature type="region of interest" description="Disordered" evidence="1">
    <location>
        <begin position="28"/>
        <end position="53"/>
    </location>
</feature>
<feature type="compositionally biased region" description="Low complexity" evidence="1">
    <location>
        <begin position="28"/>
        <end position="38"/>
    </location>
</feature>
<name>A0A939T106_9ACTN</name>
<dbReference type="SUPFAM" id="SSF51445">
    <property type="entry name" value="(Trans)glycosidases"/>
    <property type="match status" value="1"/>
</dbReference>
<reference evidence="4" key="1">
    <citation type="submission" date="2021-03" db="EMBL/GenBank/DDBJ databases">
        <authorList>
            <person name="Kanchanasin P."/>
            <person name="Saeng-In P."/>
            <person name="Phongsopitanun W."/>
            <person name="Yuki M."/>
            <person name="Kudo T."/>
            <person name="Ohkuma M."/>
            <person name="Tanasupawat S."/>
        </authorList>
    </citation>
    <scope>NUCLEOTIDE SEQUENCE</scope>
    <source>
        <strain evidence="4">GKU 128</strain>
    </source>
</reference>
<comment type="caution">
    <text evidence="4">The sequence shown here is derived from an EMBL/GenBank/DDBJ whole genome shotgun (WGS) entry which is preliminary data.</text>
</comment>
<feature type="chain" id="PRO_5039424598" evidence="2">
    <location>
        <begin position="29"/>
        <end position="428"/>
    </location>
</feature>
<dbReference type="RefSeq" id="WP_208254109.1">
    <property type="nucleotide sequence ID" value="NZ_JAGEOJ010000002.1"/>
</dbReference>
<gene>
    <name evidence="4" type="ORF">J4573_05380</name>
</gene>
<protein>
    <submittedName>
        <fullName evidence="4">DUF1906 domain-containing protein</fullName>
    </submittedName>
</protein>
<dbReference type="InterPro" id="IPR017853">
    <property type="entry name" value="GH"/>
</dbReference>
<evidence type="ECO:0000313" key="4">
    <source>
        <dbReference type="EMBL" id="MBO2446511.1"/>
    </source>
</evidence>
<evidence type="ECO:0000259" key="3">
    <source>
        <dbReference type="Pfam" id="PF08924"/>
    </source>
</evidence>
<feature type="signal peptide" evidence="2">
    <location>
        <begin position="1"/>
        <end position="28"/>
    </location>
</feature>
<evidence type="ECO:0000256" key="2">
    <source>
        <dbReference type="SAM" id="SignalP"/>
    </source>
</evidence>
<organism evidence="4 5">
    <name type="scientific">Actinomadura barringtoniae</name>
    <dbReference type="NCBI Taxonomy" id="1427535"/>
    <lineage>
        <taxon>Bacteria</taxon>
        <taxon>Bacillati</taxon>
        <taxon>Actinomycetota</taxon>
        <taxon>Actinomycetes</taxon>
        <taxon>Streptosporangiales</taxon>
        <taxon>Thermomonosporaceae</taxon>
        <taxon>Actinomadura</taxon>
    </lineage>
</organism>
<keyword evidence="2" id="KW-0732">Signal</keyword>
<feature type="domain" description="Rv2525c-like glycoside hydrolase-like" evidence="3">
    <location>
        <begin position="225"/>
        <end position="423"/>
    </location>
</feature>
<keyword evidence="5" id="KW-1185">Reference proteome</keyword>
<dbReference type="AlphaFoldDB" id="A0A939T106"/>
<dbReference type="Gene3D" id="3.20.20.80">
    <property type="entry name" value="Glycosidases"/>
    <property type="match status" value="1"/>
</dbReference>
<evidence type="ECO:0000313" key="5">
    <source>
        <dbReference type="Proteomes" id="UP000669179"/>
    </source>
</evidence>
<proteinExistence type="predicted"/>
<accession>A0A939T106</accession>
<dbReference type="EMBL" id="JAGEOJ010000002">
    <property type="protein sequence ID" value="MBO2446511.1"/>
    <property type="molecule type" value="Genomic_DNA"/>
</dbReference>
<dbReference type="Proteomes" id="UP000669179">
    <property type="component" value="Unassembled WGS sequence"/>
</dbReference>
<evidence type="ECO:0000256" key="1">
    <source>
        <dbReference type="SAM" id="MobiDB-lite"/>
    </source>
</evidence>
<dbReference type="InterPro" id="IPR015020">
    <property type="entry name" value="Rv2525c-like_Glyco_Hydro-like"/>
</dbReference>
<dbReference type="Pfam" id="PF08924">
    <property type="entry name" value="Rv2525c_GlyHyd-like"/>
    <property type="match status" value="1"/>
</dbReference>